<dbReference type="SUPFAM" id="SSF49464">
    <property type="entry name" value="Carboxypeptidase regulatory domain-like"/>
    <property type="match status" value="1"/>
</dbReference>
<dbReference type="RefSeq" id="WP_377577923.1">
    <property type="nucleotide sequence ID" value="NZ_JBHTKA010000001.1"/>
</dbReference>
<dbReference type="InterPro" id="IPR008969">
    <property type="entry name" value="CarboxyPept-like_regulatory"/>
</dbReference>
<comment type="caution">
    <text evidence="1">The sequence shown here is derived from an EMBL/GenBank/DDBJ whole genome shotgun (WGS) entry which is preliminary data.</text>
</comment>
<sequence>MSKRISLSIENPCHEQWSDFTPTANGGFCSSCSKNVVDFTKMSDAEVLAFFTNKPANMCGRLRTNQLKSYSFQTAPTFNPGLTLLKAGFLSLMFALMAKEGSANVIQQQISPVYMEHTASMQTATLRVADEERIVKGVVRDEVNQPMAGVSIYLKGSMEGTVTDADGKFEFPRKLKEGDVLMLSFIGYETMEYTVTAETIDSIEIRLSAAYYEMMGKIVVVDDIYTEKEQSGLRKWWGKVKGIF</sequence>
<name>A0ABW3JZQ6_9BACT</name>
<organism evidence="1 2">
    <name type="scientific">Ohtaekwangia kribbensis</name>
    <dbReference type="NCBI Taxonomy" id="688913"/>
    <lineage>
        <taxon>Bacteria</taxon>
        <taxon>Pseudomonadati</taxon>
        <taxon>Bacteroidota</taxon>
        <taxon>Cytophagia</taxon>
        <taxon>Cytophagales</taxon>
        <taxon>Fulvivirgaceae</taxon>
        <taxon>Ohtaekwangia</taxon>
    </lineage>
</organism>
<dbReference type="Pfam" id="PF13715">
    <property type="entry name" value="CarbopepD_reg_2"/>
    <property type="match status" value="1"/>
</dbReference>
<dbReference type="Gene3D" id="2.60.40.1120">
    <property type="entry name" value="Carboxypeptidase-like, regulatory domain"/>
    <property type="match status" value="1"/>
</dbReference>
<gene>
    <name evidence="1" type="ORF">ACFQ21_09050</name>
</gene>
<proteinExistence type="predicted"/>
<protein>
    <submittedName>
        <fullName evidence="1">Carboxypeptidase-like regulatory domain-containing protein</fullName>
    </submittedName>
</protein>
<dbReference type="EMBL" id="JBHTKA010000001">
    <property type="protein sequence ID" value="MFD0999453.1"/>
    <property type="molecule type" value="Genomic_DNA"/>
</dbReference>
<evidence type="ECO:0000313" key="2">
    <source>
        <dbReference type="Proteomes" id="UP001597112"/>
    </source>
</evidence>
<reference evidence="2" key="1">
    <citation type="journal article" date="2019" name="Int. J. Syst. Evol. Microbiol.">
        <title>The Global Catalogue of Microorganisms (GCM) 10K type strain sequencing project: providing services to taxonomists for standard genome sequencing and annotation.</title>
        <authorList>
            <consortium name="The Broad Institute Genomics Platform"/>
            <consortium name="The Broad Institute Genome Sequencing Center for Infectious Disease"/>
            <person name="Wu L."/>
            <person name="Ma J."/>
        </authorList>
    </citation>
    <scope>NUCLEOTIDE SEQUENCE [LARGE SCALE GENOMIC DNA]</scope>
    <source>
        <strain evidence="2">CCUG 58938</strain>
    </source>
</reference>
<evidence type="ECO:0000313" key="1">
    <source>
        <dbReference type="EMBL" id="MFD0999453.1"/>
    </source>
</evidence>
<accession>A0ABW3JZQ6</accession>
<dbReference type="Proteomes" id="UP001597112">
    <property type="component" value="Unassembled WGS sequence"/>
</dbReference>
<keyword evidence="2" id="KW-1185">Reference proteome</keyword>